<dbReference type="GO" id="GO:0006096">
    <property type="term" value="P:glycolytic process"/>
    <property type="evidence" value="ECO:0007669"/>
    <property type="project" value="UniProtKB-UniPathway"/>
</dbReference>
<name>A0A1L7CLI0_CORFL</name>
<proteinExistence type="inferred from homology"/>
<keyword evidence="9" id="KW-1185">Reference proteome</keyword>
<dbReference type="Gene3D" id="3.20.20.70">
    <property type="entry name" value="Aldolase class I"/>
    <property type="match status" value="1"/>
</dbReference>
<dbReference type="Proteomes" id="UP000185479">
    <property type="component" value="Chromosome"/>
</dbReference>
<keyword evidence="4" id="KW-0324">Glycolysis</keyword>
<feature type="region of interest" description="Disordered" evidence="7">
    <location>
        <begin position="1"/>
        <end position="22"/>
    </location>
</feature>
<organism evidence="8 9">
    <name type="scientific">Corynebacterium flavescens</name>
    <dbReference type="NCBI Taxonomy" id="28028"/>
    <lineage>
        <taxon>Bacteria</taxon>
        <taxon>Bacillati</taxon>
        <taxon>Actinomycetota</taxon>
        <taxon>Actinomycetes</taxon>
        <taxon>Mycobacteriales</taxon>
        <taxon>Corynebacteriaceae</taxon>
        <taxon>Corynebacterium</taxon>
    </lineage>
</organism>
<evidence type="ECO:0000313" key="9">
    <source>
        <dbReference type="Proteomes" id="UP000185479"/>
    </source>
</evidence>
<evidence type="ECO:0000256" key="2">
    <source>
        <dbReference type="ARBA" id="ARBA00010387"/>
    </source>
</evidence>
<evidence type="ECO:0000256" key="1">
    <source>
        <dbReference type="ARBA" id="ARBA00004714"/>
    </source>
</evidence>
<dbReference type="InterPro" id="IPR000741">
    <property type="entry name" value="FBA_I"/>
</dbReference>
<comment type="pathway">
    <text evidence="1">Carbohydrate degradation; glycolysis; D-glyceraldehyde 3-phosphate and glycerone phosphate from D-glucose: step 4/4.</text>
</comment>
<dbReference type="AlphaFoldDB" id="A0A1L7CLI0"/>
<dbReference type="NCBIfam" id="NF003784">
    <property type="entry name" value="PRK05377.1"/>
    <property type="match status" value="1"/>
</dbReference>
<sequence length="302" mass="32796">MSTEQKLTPDPQQAERFSNDPGFVAALDQSGGSTPKALKAYGVEESAYSNHEEMFDLIHEARTRVITSPVFTKERILAAILFENTLDREIEGINTAEYLWKNKGIVPILKIDKGLLPTDNDVQLMKDIPGLAETLAKARAHGVFGTKERSVIHAANAAGIADVVKQQFEVAEEVIAAGLVPILEPEVSIEAPDKAQAEAILREELLKGLDALGDVQVSLKVTIPTEDNFYAELIAHPRVARVLALSGGYERDEAAQRLARNPGLIASFSRALLEGLSAGQSDEEFNATLNHSIEEIYKASVA</sequence>
<dbReference type="RefSeq" id="WP_075729696.1">
    <property type="nucleotide sequence ID" value="NZ_BJNB01000001.1"/>
</dbReference>
<dbReference type="KEGG" id="cfc:CFLV_05535"/>
<dbReference type="Pfam" id="PF00274">
    <property type="entry name" value="Glycolytic"/>
    <property type="match status" value="1"/>
</dbReference>
<dbReference type="InterPro" id="IPR013785">
    <property type="entry name" value="Aldolase_TIM"/>
</dbReference>
<reference evidence="8 9" key="1">
    <citation type="submission" date="2014-08" db="EMBL/GenBank/DDBJ databases">
        <title>Complete genome sequence of Corynebacterium flavescens OJ8(T)(=DSM 20296(T)), isolated from cheese.</title>
        <authorList>
            <person name="Ruckert C."/>
            <person name="Albersmeier A."/>
            <person name="Winkler A."/>
            <person name="Kalinowski J."/>
        </authorList>
    </citation>
    <scope>NUCLEOTIDE SEQUENCE [LARGE SCALE GENOMIC DNA]</scope>
    <source>
        <strain evidence="8 9">OJ8</strain>
    </source>
</reference>
<dbReference type="OrthoDB" id="9813469at2"/>
<evidence type="ECO:0000256" key="6">
    <source>
        <dbReference type="ARBA" id="ARBA00029799"/>
    </source>
</evidence>
<accession>A0A1L7CLI0</accession>
<dbReference type="GO" id="GO:0004332">
    <property type="term" value="F:fructose-bisphosphate aldolase activity"/>
    <property type="evidence" value="ECO:0007669"/>
    <property type="project" value="UniProtKB-EC"/>
</dbReference>
<dbReference type="PANTHER" id="PTHR11627">
    <property type="entry name" value="FRUCTOSE-BISPHOSPHATE ALDOLASE"/>
    <property type="match status" value="1"/>
</dbReference>
<comment type="similarity">
    <text evidence="2">Belongs to the class I fructose-bisphosphate aldolase family.</text>
</comment>
<evidence type="ECO:0000313" key="8">
    <source>
        <dbReference type="EMBL" id="APT86699.1"/>
    </source>
</evidence>
<protein>
    <recommendedName>
        <fullName evidence="3">fructose-bisphosphate aldolase</fullName>
        <ecNumber evidence="3">4.1.2.13</ecNumber>
    </recommendedName>
    <alternativeName>
        <fullName evidence="6">Fructose-bisphosphate aldolase class I</fullName>
    </alternativeName>
</protein>
<dbReference type="EC" id="4.1.2.13" evidence="3"/>
<dbReference type="GeneID" id="82880176"/>
<dbReference type="EMBL" id="CP009246">
    <property type="protein sequence ID" value="APT86699.1"/>
    <property type="molecule type" value="Genomic_DNA"/>
</dbReference>
<evidence type="ECO:0000256" key="3">
    <source>
        <dbReference type="ARBA" id="ARBA00013068"/>
    </source>
</evidence>
<evidence type="ECO:0000256" key="7">
    <source>
        <dbReference type="SAM" id="MobiDB-lite"/>
    </source>
</evidence>
<dbReference type="SUPFAM" id="SSF51569">
    <property type="entry name" value="Aldolase"/>
    <property type="match status" value="1"/>
</dbReference>
<dbReference type="STRING" id="28028.CFLV_05535"/>
<evidence type="ECO:0000256" key="4">
    <source>
        <dbReference type="ARBA" id="ARBA00023152"/>
    </source>
</evidence>
<gene>
    <name evidence="8" type="ORF">CFLV_05535</name>
</gene>
<dbReference type="UniPathway" id="UPA00109">
    <property type="reaction ID" value="UER00183"/>
</dbReference>
<evidence type="ECO:0000256" key="5">
    <source>
        <dbReference type="ARBA" id="ARBA00023239"/>
    </source>
</evidence>
<keyword evidence="5 8" id="KW-0456">Lyase</keyword>